<dbReference type="InterPro" id="IPR013534">
    <property type="entry name" value="Starch_synth_cat_dom"/>
</dbReference>
<dbReference type="UniPathway" id="UPA00164"/>
<dbReference type="EC" id="2.4.1.21" evidence="7"/>
<dbReference type="Gene3D" id="3.40.50.2000">
    <property type="entry name" value="Glycogen Phosphorylase B"/>
    <property type="match status" value="2"/>
</dbReference>
<keyword evidence="6 7" id="KW-0320">Glycogen biosynthesis</keyword>
<evidence type="ECO:0000256" key="7">
    <source>
        <dbReference type="HAMAP-Rule" id="MF_00484"/>
    </source>
</evidence>
<dbReference type="RefSeq" id="WP_100024337.1">
    <property type="nucleotide sequence ID" value="NZ_CP024699.1"/>
</dbReference>
<evidence type="ECO:0000256" key="5">
    <source>
        <dbReference type="ARBA" id="ARBA00022679"/>
    </source>
</evidence>
<reference evidence="10 11" key="1">
    <citation type="submission" date="2017-11" db="EMBL/GenBank/DDBJ databases">
        <title>Genome sequencing of Fusobacterium periodonticum KCOM 1261.</title>
        <authorList>
            <person name="Kook J.-K."/>
            <person name="Park S.-N."/>
            <person name="Lim Y.K."/>
        </authorList>
    </citation>
    <scope>NUCLEOTIDE SEQUENCE [LARGE SCALE GENOMIC DNA]</scope>
    <source>
        <strain evidence="10 11">KCOM 1261</strain>
    </source>
</reference>
<comment type="pathway">
    <text evidence="7">Glycan biosynthesis; glycogen biosynthesis.</text>
</comment>
<dbReference type="GO" id="GO:0009011">
    <property type="term" value="F:alpha-1,4-glucan glucosyltransferase (ADP-glucose donor) activity"/>
    <property type="evidence" value="ECO:0007669"/>
    <property type="project" value="UniProtKB-UniRule"/>
</dbReference>
<proteinExistence type="inferred from homology"/>
<sequence length="461" mass="53379">MKILFATGEAFPFIKTGGLGDVSYSLPKALVQKEKLDVRVILPKYSKISNELLKNAKHLGHKEIWVAHHNEYVGIEEVELEGVIYYFVDNERYFRRLNVYGEYDDCERFLFFSKAVVETMDITDFKPDIIHCNDWQTALIPIYLKERGIYDVKTVFSIHNLRFQGFFYNNVIEDLLEIDRAKYFQDDGIKYYDMISFLKAGVVYSDYITTVSDSYAEEIKTPEFGEGIHGLFQKYDYKLSGIVNGIDKTSYPLSKKSHKTLKANLQAKLGLEIEEATPLVAIITRLDRQKGIDFIIDKFDEMMSLGIQFVLLGTGEKSYENFFRYKESQYRGYVCSYIGFDQQLSTEIYAGADIFLMPSVFEPCGLSQMIAMRYGCIPVVRETGGLKDTVKPYNEYTGEGDGFGFKQANGDDMIKALRYAVTMYRRPEVWKEIIANAKKRDNSWKEPAKRYKEIYQKLLEN</sequence>
<dbReference type="AlphaFoldDB" id="A0A2D3NTE3"/>
<feature type="binding site" evidence="7">
    <location>
        <position position="15"/>
    </location>
    <ligand>
        <name>ADP-alpha-D-glucose</name>
        <dbReference type="ChEBI" id="CHEBI:57498"/>
    </ligand>
</feature>
<dbReference type="PANTHER" id="PTHR45825:SF11">
    <property type="entry name" value="ALPHA AMYLASE DOMAIN-CONTAINING PROTEIN"/>
    <property type="match status" value="1"/>
</dbReference>
<evidence type="ECO:0000256" key="1">
    <source>
        <dbReference type="ARBA" id="ARBA00001478"/>
    </source>
</evidence>
<dbReference type="GO" id="GO:0004373">
    <property type="term" value="F:alpha-1,4-glucan glucosyltransferase (UDP-glucose donor) activity"/>
    <property type="evidence" value="ECO:0007669"/>
    <property type="project" value="InterPro"/>
</dbReference>
<dbReference type="PANTHER" id="PTHR45825">
    <property type="entry name" value="GRANULE-BOUND STARCH SYNTHASE 1, CHLOROPLASTIC/AMYLOPLASTIC"/>
    <property type="match status" value="1"/>
</dbReference>
<dbReference type="InterPro" id="IPR001296">
    <property type="entry name" value="Glyco_trans_1"/>
</dbReference>
<gene>
    <name evidence="7" type="primary">glgA</name>
    <name evidence="10" type="ORF">CTM72_02280</name>
</gene>
<comment type="similarity">
    <text evidence="3 7">Belongs to the glycosyltransferase 1 family. Bacterial/plant glycogen synthase subfamily.</text>
</comment>
<dbReference type="NCBIfam" id="TIGR02095">
    <property type="entry name" value="glgA"/>
    <property type="match status" value="1"/>
</dbReference>
<keyword evidence="4 7" id="KW-0328">Glycosyltransferase</keyword>
<dbReference type="SUPFAM" id="SSF53756">
    <property type="entry name" value="UDP-Glycosyltransferase/glycogen phosphorylase"/>
    <property type="match status" value="1"/>
</dbReference>
<dbReference type="EMBL" id="CP024699">
    <property type="protein sequence ID" value="ATV58675.1"/>
    <property type="molecule type" value="Genomic_DNA"/>
</dbReference>
<accession>A0A2D3NTE3</accession>
<evidence type="ECO:0000256" key="2">
    <source>
        <dbReference type="ARBA" id="ARBA00002764"/>
    </source>
</evidence>
<evidence type="ECO:0000256" key="4">
    <source>
        <dbReference type="ARBA" id="ARBA00022676"/>
    </source>
</evidence>
<dbReference type="HAMAP" id="MF_00484">
    <property type="entry name" value="Glycogen_synth"/>
    <property type="match status" value="1"/>
</dbReference>
<evidence type="ECO:0000313" key="10">
    <source>
        <dbReference type="EMBL" id="ATV58675.1"/>
    </source>
</evidence>
<protein>
    <recommendedName>
        <fullName evidence="7">Glycogen synthase</fullName>
        <ecNumber evidence="7">2.4.1.21</ecNumber>
    </recommendedName>
    <alternativeName>
        <fullName evidence="7">Starch [bacterial glycogen] synthase</fullName>
    </alternativeName>
</protein>
<keyword evidence="5 7" id="KW-0808">Transferase</keyword>
<organism evidence="10 11">
    <name type="scientific">Fusobacterium pseudoperiodonticum</name>
    <dbReference type="NCBI Taxonomy" id="2663009"/>
    <lineage>
        <taxon>Bacteria</taxon>
        <taxon>Fusobacteriati</taxon>
        <taxon>Fusobacteriota</taxon>
        <taxon>Fusobacteriia</taxon>
        <taxon>Fusobacteriales</taxon>
        <taxon>Fusobacteriaceae</taxon>
        <taxon>Fusobacterium</taxon>
    </lineage>
</organism>
<dbReference type="Pfam" id="PF00534">
    <property type="entry name" value="Glycos_transf_1"/>
    <property type="match status" value="1"/>
</dbReference>
<comment type="function">
    <text evidence="2 7">Synthesizes alpha-1,4-glucan chains using ADP-glucose.</text>
</comment>
<feature type="domain" description="Starch synthase catalytic" evidence="9">
    <location>
        <begin position="2"/>
        <end position="233"/>
    </location>
</feature>
<dbReference type="Proteomes" id="UP000230056">
    <property type="component" value="Chromosome"/>
</dbReference>
<dbReference type="GO" id="GO:0005978">
    <property type="term" value="P:glycogen biosynthetic process"/>
    <property type="evidence" value="ECO:0007669"/>
    <property type="project" value="UniProtKB-UniRule"/>
</dbReference>
<evidence type="ECO:0000256" key="6">
    <source>
        <dbReference type="ARBA" id="ARBA00023056"/>
    </source>
</evidence>
<feature type="domain" description="Glycosyl transferase family 1" evidence="8">
    <location>
        <begin position="272"/>
        <end position="438"/>
    </location>
</feature>
<evidence type="ECO:0000313" key="11">
    <source>
        <dbReference type="Proteomes" id="UP000230056"/>
    </source>
</evidence>
<dbReference type="InterPro" id="IPR011835">
    <property type="entry name" value="GS/SS"/>
</dbReference>
<name>A0A2D3NTE3_9FUSO</name>
<comment type="catalytic activity">
    <reaction evidence="1 7">
        <text>[(1-&gt;4)-alpha-D-glucosyl](n) + ADP-alpha-D-glucose = [(1-&gt;4)-alpha-D-glucosyl](n+1) + ADP + H(+)</text>
        <dbReference type="Rhea" id="RHEA:18189"/>
        <dbReference type="Rhea" id="RHEA-COMP:9584"/>
        <dbReference type="Rhea" id="RHEA-COMP:9587"/>
        <dbReference type="ChEBI" id="CHEBI:15378"/>
        <dbReference type="ChEBI" id="CHEBI:15444"/>
        <dbReference type="ChEBI" id="CHEBI:57498"/>
        <dbReference type="ChEBI" id="CHEBI:456216"/>
        <dbReference type="EC" id="2.4.1.21"/>
    </reaction>
</comment>
<evidence type="ECO:0000256" key="3">
    <source>
        <dbReference type="ARBA" id="ARBA00010281"/>
    </source>
</evidence>
<evidence type="ECO:0000259" key="8">
    <source>
        <dbReference type="Pfam" id="PF00534"/>
    </source>
</evidence>
<dbReference type="Pfam" id="PF08323">
    <property type="entry name" value="Glyco_transf_5"/>
    <property type="match status" value="1"/>
</dbReference>
<dbReference type="CDD" id="cd03791">
    <property type="entry name" value="GT5_Glycogen_synthase_DULL1-like"/>
    <property type="match status" value="1"/>
</dbReference>
<evidence type="ECO:0000259" key="9">
    <source>
        <dbReference type="Pfam" id="PF08323"/>
    </source>
</evidence>